<evidence type="ECO:0000313" key="4">
    <source>
        <dbReference type="Proteomes" id="UP000821866"/>
    </source>
</evidence>
<evidence type="ECO:0000256" key="2">
    <source>
        <dbReference type="SAM" id="Phobius"/>
    </source>
</evidence>
<organism evidence="3 4">
    <name type="scientific">Rhipicephalus microplus</name>
    <name type="common">Cattle tick</name>
    <name type="synonym">Boophilus microplus</name>
    <dbReference type="NCBI Taxonomy" id="6941"/>
    <lineage>
        <taxon>Eukaryota</taxon>
        <taxon>Metazoa</taxon>
        <taxon>Ecdysozoa</taxon>
        <taxon>Arthropoda</taxon>
        <taxon>Chelicerata</taxon>
        <taxon>Arachnida</taxon>
        <taxon>Acari</taxon>
        <taxon>Parasitiformes</taxon>
        <taxon>Ixodida</taxon>
        <taxon>Ixodoidea</taxon>
        <taxon>Ixodidae</taxon>
        <taxon>Rhipicephalinae</taxon>
        <taxon>Rhipicephalus</taxon>
        <taxon>Boophilus</taxon>
    </lineage>
</organism>
<keyword evidence="2" id="KW-0472">Membrane</keyword>
<comment type="caution">
    <text evidence="3">The sequence shown here is derived from an EMBL/GenBank/DDBJ whole genome shotgun (WGS) entry which is preliminary data.</text>
</comment>
<dbReference type="EMBL" id="JABSTU010000007">
    <property type="protein sequence ID" value="KAH8026581.1"/>
    <property type="molecule type" value="Genomic_DNA"/>
</dbReference>
<accession>A0A9J6DWK4</accession>
<evidence type="ECO:0000313" key="3">
    <source>
        <dbReference type="EMBL" id="KAH8026581.1"/>
    </source>
</evidence>
<sequence length="275" mass="28672">MFADVAFLVAEPFVALDCWRRLRRATMVTSPSSTVSVGGTESSGTGVQISFHANVVGSYLRKAEAAICGCSRGEVLTQSAFGATLGRASVAPTRGSTTSWLLVPALCLIFIMIAVGVVALTTLAKDEDVTDDLSGSARGGGAGGDGSGGPASPAGIIFVQPKTTVTTSANHQSDNTVTSAEPKSSYDSANHASNNDTNHASTDGSSSDNTYNDNIHRNASCGYRKHYYHAAVSLFAPRTNAGDAVVALMRLRGEDCCSGAACRISWRNEGERFYN</sequence>
<feature type="region of interest" description="Disordered" evidence="1">
    <location>
        <begin position="165"/>
        <end position="211"/>
    </location>
</feature>
<protein>
    <submittedName>
        <fullName evidence="3">Uncharacterized protein</fullName>
    </submittedName>
</protein>
<feature type="compositionally biased region" description="Gly residues" evidence="1">
    <location>
        <begin position="137"/>
        <end position="149"/>
    </location>
</feature>
<name>A0A9J6DWK4_RHIMP</name>
<feature type="transmembrane region" description="Helical" evidence="2">
    <location>
        <begin position="100"/>
        <end position="124"/>
    </location>
</feature>
<keyword evidence="2" id="KW-0812">Transmembrane</keyword>
<feature type="region of interest" description="Disordered" evidence="1">
    <location>
        <begin position="131"/>
        <end position="153"/>
    </location>
</feature>
<keyword evidence="4" id="KW-1185">Reference proteome</keyword>
<dbReference type="Proteomes" id="UP000821866">
    <property type="component" value="Unassembled WGS sequence"/>
</dbReference>
<reference evidence="3" key="2">
    <citation type="submission" date="2021-09" db="EMBL/GenBank/DDBJ databases">
        <authorList>
            <person name="Jia N."/>
            <person name="Wang J."/>
            <person name="Shi W."/>
            <person name="Du L."/>
            <person name="Sun Y."/>
            <person name="Zhan W."/>
            <person name="Jiang J."/>
            <person name="Wang Q."/>
            <person name="Zhang B."/>
            <person name="Ji P."/>
            <person name="Sakyi L.B."/>
            <person name="Cui X."/>
            <person name="Yuan T."/>
            <person name="Jiang B."/>
            <person name="Yang W."/>
            <person name="Lam T.T.-Y."/>
            <person name="Chang Q."/>
            <person name="Ding S."/>
            <person name="Wang X."/>
            <person name="Zhu J."/>
            <person name="Ruan X."/>
            <person name="Zhao L."/>
            <person name="Wei J."/>
            <person name="Que T."/>
            <person name="Du C."/>
            <person name="Cheng J."/>
            <person name="Dai P."/>
            <person name="Han X."/>
            <person name="Huang E."/>
            <person name="Gao Y."/>
            <person name="Liu J."/>
            <person name="Shao H."/>
            <person name="Ye R."/>
            <person name="Li L."/>
            <person name="Wei W."/>
            <person name="Wang X."/>
            <person name="Wang C."/>
            <person name="Huo Q."/>
            <person name="Li W."/>
            <person name="Guo W."/>
            <person name="Chen H."/>
            <person name="Chen S."/>
            <person name="Zhou L."/>
            <person name="Zhou L."/>
            <person name="Ni X."/>
            <person name="Tian J."/>
            <person name="Zhou Y."/>
            <person name="Sheng Y."/>
            <person name="Liu T."/>
            <person name="Pan Y."/>
            <person name="Xia L."/>
            <person name="Li J."/>
            <person name="Zhao F."/>
            <person name="Cao W."/>
        </authorList>
    </citation>
    <scope>NUCLEOTIDE SEQUENCE</scope>
    <source>
        <strain evidence="3">Rmic-2018</strain>
        <tissue evidence="3">Larvae</tissue>
    </source>
</reference>
<keyword evidence="2" id="KW-1133">Transmembrane helix</keyword>
<reference evidence="3" key="1">
    <citation type="journal article" date="2020" name="Cell">
        <title>Large-Scale Comparative Analyses of Tick Genomes Elucidate Their Genetic Diversity and Vector Capacities.</title>
        <authorList>
            <consortium name="Tick Genome and Microbiome Consortium (TIGMIC)"/>
            <person name="Jia N."/>
            <person name="Wang J."/>
            <person name="Shi W."/>
            <person name="Du L."/>
            <person name="Sun Y."/>
            <person name="Zhan W."/>
            <person name="Jiang J.F."/>
            <person name="Wang Q."/>
            <person name="Zhang B."/>
            <person name="Ji P."/>
            <person name="Bell-Sakyi L."/>
            <person name="Cui X.M."/>
            <person name="Yuan T.T."/>
            <person name="Jiang B.G."/>
            <person name="Yang W.F."/>
            <person name="Lam T.T."/>
            <person name="Chang Q.C."/>
            <person name="Ding S.J."/>
            <person name="Wang X.J."/>
            <person name="Zhu J.G."/>
            <person name="Ruan X.D."/>
            <person name="Zhao L."/>
            <person name="Wei J.T."/>
            <person name="Ye R.Z."/>
            <person name="Que T.C."/>
            <person name="Du C.H."/>
            <person name="Zhou Y.H."/>
            <person name="Cheng J.X."/>
            <person name="Dai P.F."/>
            <person name="Guo W.B."/>
            <person name="Han X.H."/>
            <person name="Huang E.J."/>
            <person name="Li L.F."/>
            <person name="Wei W."/>
            <person name="Gao Y.C."/>
            <person name="Liu J.Z."/>
            <person name="Shao H.Z."/>
            <person name="Wang X."/>
            <person name="Wang C.C."/>
            <person name="Yang T.C."/>
            <person name="Huo Q.B."/>
            <person name="Li W."/>
            <person name="Chen H.Y."/>
            <person name="Chen S.E."/>
            <person name="Zhou L.G."/>
            <person name="Ni X.B."/>
            <person name="Tian J.H."/>
            <person name="Sheng Y."/>
            <person name="Liu T."/>
            <person name="Pan Y.S."/>
            <person name="Xia L.Y."/>
            <person name="Li J."/>
            <person name="Zhao F."/>
            <person name="Cao W.C."/>
        </authorList>
    </citation>
    <scope>NUCLEOTIDE SEQUENCE</scope>
    <source>
        <strain evidence="3">Rmic-2018</strain>
    </source>
</reference>
<dbReference type="AlphaFoldDB" id="A0A9J6DWK4"/>
<proteinExistence type="predicted"/>
<gene>
    <name evidence="3" type="ORF">HPB51_022042</name>
</gene>
<evidence type="ECO:0000256" key="1">
    <source>
        <dbReference type="SAM" id="MobiDB-lite"/>
    </source>
</evidence>